<accession>A0A934SE60</accession>
<name>A0A934SE60_9BACT</name>
<dbReference type="Proteomes" id="UP000603141">
    <property type="component" value="Unassembled WGS sequence"/>
</dbReference>
<sequence length="122" mass="13721">MKNCSDLLTMFAANHVQRSFRERFVHEALKKKGKLQSRICHTINDVFADSYRDGSCPFDPDEPCIPITGTGVNSMEEYRWSEVQSAATSGFGLLVISTDGSKFYAETEHDYRCPSVVYSAPK</sequence>
<evidence type="ECO:0000313" key="1">
    <source>
        <dbReference type="EMBL" id="MBK1884229.1"/>
    </source>
</evidence>
<reference evidence="1" key="1">
    <citation type="submission" date="2021-01" db="EMBL/GenBank/DDBJ databases">
        <title>Modified the classification status of verrucomicrobia.</title>
        <authorList>
            <person name="Feng X."/>
        </authorList>
    </citation>
    <scope>NUCLEOTIDE SEQUENCE</scope>
    <source>
        <strain evidence="1">KCTC 22041</strain>
    </source>
</reference>
<organism evidence="1 2">
    <name type="scientific">Luteolibacter pohnpeiensis</name>
    <dbReference type="NCBI Taxonomy" id="454153"/>
    <lineage>
        <taxon>Bacteria</taxon>
        <taxon>Pseudomonadati</taxon>
        <taxon>Verrucomicrobiota</taxon>
        <taxon>Verrucomicrobiia</taxon>
        <taxon>Verrucomicrobiales</taxon>
        <taxon>Verrucomicrobiaceae</taxon>
        <taxon>Luteolibacter</taxon>
    </lineage>
</organism>
<comment type="caution">
    <text evidence="1">The sequence shown here is derived from an EMBL/GenBank/DDBJ whole genome shotgun (WGS) entry which is preliminary data.</text>
</comment>
<dbReference type="AlphaFoldDB" id="A0A934SE60"/>
<keyword evidence="2" id="KW-1185">Reference proteome</keyword>
<gene>
    <name evidence="1" type="ORF">JIN85_17550</name>
</gene>
<proteinExistence type="predicted"/>
<protein>
    <submittedName>
        <fullName evidence="1">Uncharacterized protein</fullName>
    </submittedName>
</protein>
<dbReference type="EMBL" id="JAENIJ010000039">
    <property type="protein sequence ID" value="MBK1884229.1"/>
    <property type="molecule type" value="Genomic_DNA"/>
</dbReference>
<evidence type="ECO:0000313" key="2">
    <source>
        <dbReference type="Proteomes" id="UP000603141"/>
    </source>
</evidence>
<dbReference type="RefSeq" id="WP_200273231.1">
    <property type="nucleotide sequence ID" value="NZ_JAENIJ010000039.1"/>
</dbReference>